<dbReference type="eggNOG" id="KOG2392">
    <property type="taxonomic scope" value="Eukaryota"/>
</dbReference>
<feature type="region of interest" description="Disordered" evidence="3">
    <location>
        <begin position="130"/>
        <end position="149"/>
    </location>
</feature>
<gene>
    <name evidence="5" type="ORF">SORBI_3007G181000</name>
</gene>
<dbReference type="PANTHER" id="PTHR11461">
    <property type="entry name" value="SERINE PROTEASE INHIBITOR, SERPIN"/>
    <property type="match status" value="1"/>
</dbReference>
<evidence type="ECO:0000259" key="4">
    <source>
        <dbReference type="SMART" id="SM00093"/>
    </source>
</evidence>
<reference evidence="6" key="2">
    <citation type="journal article" date="2018" name="Plant J.">
        <title>The Sorghum bicolor reference genome: improved assembly, gene annotations, a transcriptome atlas, and signatures of genome organization.</title>
        <authorList>
            <person name="McCormick R.F."/>
            <person name="Truong S.K."/>
            <person name="Sreedasyam A."/>
            <person name="Jenkins J."/>
            <person name="Shu S."/>
            <person name="Sims D."/>
            <person name="Kennedy M."/>
            <person name="Amirebrahimi M."/>
            <person name="Weers B.D."/>
            <person name="McKinley B."/>
            <person name="Mattison A."/>
            <person name="Morishige D.T."/>
            <person name="Grimwood J."/>
            <person name="Schmutz J."/>
            <person name="Mullet J.E."/>
        </authorList>
    </citation>
    <scope>NUCLEOTIDE SEQUENCE [LARGE SCALE GENOMIC DNA]</scope>
    <source>
        <strain evidence="6">cv. BTx623</strain>
    </source>
</reference>
<dbReference type="Gramene" id="KXG25452">
    <property type="protein sequence ID" value="KXG25452"/>
    <property type="gene ID" value="SORBI_3007G181000"/>
</dbReference>
<dbReference type="FunCoup" id="A0A1B6PIE7">
    <property type="interactions" value="244"/>
</dbReference>
<dbReference type="InterPro" id="IPR023795">
    <property type="entry name" value="Serpin_CS"/>
</dbReference>
<dbReference type="Proteomes" id="UP000000768">
    <property type="component" value="Chromosome 7"/>
</dbReference>
<evidence type="ECO:0000256" key="1">
    <source>
        <dbReference type="ARBA" id="ARBA00009500"/>
    </source>
</evidence>
<evidence type="ECO:0000313" key="6">
    <source>
        <dbReference type="Proteomes" id="UP000000768"/>
    </source>
</evidence>
<dbReference type="PROSITE" id="PS00284">
    <property type="entry name" value="SERPIN"/>
    <property type="match status" value="1"/>
</dbReference>
<dbReference type="Gene3D" id="6.20.40.10">
    <property type="match status" value="1"/>
</dbReference>
<dbReference type="OMA" id="DSCCKFY"/>
<reference evidence="5 6" key="1">
    <citation type="journal article" date="2009" name="Nature">
        <title>The Sorghum bicolor genome and the diversification of grasses.</title>
        <authorList>
            <person name="Paterson A.H."/>
            <person name="Bowers J.E."/>
            <person name="Bruggmann R."/>
            <person name="Dubchak I."/>
            <person name="Grimwood J."/>
            <person name="Gundlach H."/>
            <person name="Haberer G."/>
            <person name="Hellsten U."/>
            <person name="Mitros T."/>
            <person name="Poliakov A."/>
            <person name="Schmutz J."/>
            <person name="Spannagl M."/>
            <person name="Tang H."/>
            <person name="Wang X."/>
            <person name="Wicker T."/>
            <person name="Bharti A.K."/>
            <person name="Chapman J."/>
            <person name="Feltus F.A."/>
            <person name="Gowik U."/>
            <person name="Grigoriev I.V."/>
            <person name="Lyons E."/>
            <person name="Maher C.A."/>
            <person name="Martis M."/>
            <person name="Narechania A."/>
            <person name="Otillar R.P."/>
            <person name="Penning B.W."/>
            <person name="Salamov A.A."/>
            <person name="Wang Y."/>
            <person name="Zhang L."/>
            <person name="Carpita N.C."/>
            <person name="Freeling M."/>
            <person name="Gingle A.R."/>
            <person name="Hash C.T."/>
            <person name="Keller B."/>
            <person name="Klein P."/>
            <person name="Kresovich S."/>
            <person name="McCann M.C."/>
            <person name="Ming R."/>
            <person name="Peterson D.G."/>
            <person name="Mehboob-ur-Rahman"/>
            <person name="Ware D."/>
            <person name="Westhoff P."/>
            <person name="Mayer K.F."/>
            <person name="Messing J."/>
            <person name="Rokhsar D.S."/>
        </authorList>
    </citation>
    <scope>NUCLEOTIDE SEQUENCE [LARGE SCALE GENOMIC DNA]</scope>
    <source>
        <strain evidence="6">cv. BTx623</strain>
    </source>
</reference>
<dbReference type="InterPro" id="IPR036186">
    <property type="entry name" value="Serpin_sf"/>
</dbReference>
<dbReference type="InParanoid" id="A0A1B6PIE7"/>
<keyword evidence="6" id="KW-1185">Reference proteome</keyword>
<proteinExistence type="inferred from homology"/>
<dbReference type="Gene3D" id="2.10.310.10">
    <property type="entry name" value="Serpins superfamily"/>
    <property type="match status" value="1"/>
</dbReference>
<feature type="compositionally biased region" description="Basic and acidic residues" evidence="3">
    <location>
        <begin position="140"/>
        <end position="149"/>
    </location>
</feature>
<dbReference type="InterPro" id="IPR042178">
    <property type="entry name" value="Serpin_sf_1"/>
</dbReference>
<dbReference type="InterPro" id="IPR023796">
    <property type="entry name" value="Serpin_dom"/>
</dbReference>
<feature type="domain" description="Serpin" evidence="4">
    <location>
        <begin position="1"/>
        <end position="304"/>
    </location>
</feature>
<dbReference type="EMBL" id="CM000766">
    <property type="protein sequence ID" value="KXG25452.1"/>
    <property type="molecule type" value="Genomic_DNA"/>
</dbReference>
<dbReference type="STRING" id="4558.A0A1B6PIE7"/>
<evidence type="ECO:0000256" key="3">
    <source>
        <dbReference type="SAM" id="MobiDB-lite"/>
    </source>
</evidence>
<name>A0A1B6PIE7_SORBI</name>
<dbReference type="AlphaFoldDB" id="A0A1B6PIE7"/>
<dbReference type="GO" id="GO:0005615">
    <property type="term" value="C:extracellular space"/>
    <property type="evidence" value="ECO:0000318"/>
    <property type="project" value="GO_Central"/>
</dbReference>
<dbReference type="InterPro" id="IPR000215">
    <property type="entry name" value="Serpin_fam"/>
</dbReference>
<dbReference type="Gene3D" id="2.30.39.10">
    <property type="entry name" value="Alpha-1-antitrypsin, domain 1"/>
    <property type="match status" value="1"/>
</dbReference>
<evidence type="ECO:0000313" key="5">
    <source>
        <dbReference type="EMBL" id="KXG25452.1"/>
    </source>
</evidence>
<protein>
    <recommendedName>
        <fullName evidence="4">Serpin domain-containing protein</fullName>
    </recommendedName>
</protein>
<dbReference type="SMART" id="SM00093">
    <property type="entry name" value="SERPIN"/>
    <property type="match status" value="1"/>
</dbReference>
<dbReference type="Pfam" id="PF00079">
    <property type="entry name" value="Serpin"/>
    <property type="match status" value="1"/>
</dbReference>
<evidence type="ECO:0000256" key="2">
    <source>
        <dbReference type="RuleBase" id="RU000411"/>
    </source>
</evidence>
<dbReference type="GO" id="GO:0004867">
    <property type="term" value="F:serine-type endopeptidase inhibitor activity"/>
    <property type="evidence" value="ECO:0007669"/>
    <property type="project" value="InterPro"/>
</dbReference>
<organism evidence="5 6">
    <name type="scientific">Sorghum bicolor</name>
    <name type="common">Sorghum</name>
    <name type="synonym">Sorghum vulgare</name>
    <dbReference type="NCBI Taxonomy" id="4558"/>
    <lineage>
        <taxon>Eukaryota</taxon>
        <taxon>Viridiplantae</taxon>
        <taxon>Streptophyta</taxon>
        <taxon>Embryophyta</taxon>
        <taxon>Tracheophyta</taxon>
        <taxon>Spermatophyta</taxon>
        <taxon>Magnoliopsida</taxon>
        <taxon>Liliopsida</taxon>
        <taxon>Poales</taxon>
        <taxon>Poaceae</taxon>
        <taxon>PACMAD clade</taxon>
        <taxon>Panicoideae</taxon>
        <taxon>Andropogonodae</taxon>
        <taxon>Andropogoneae</taxon>
        <taxon>Sorghinae</taxon>
        <taxon>Sorghum</taxon>
    </lineage>
</organism>
<dbReference type="InterPro" id="IPR042185">
    <property type="entry name" value="Serpin_sf_2"/>
</dbReference>
<comment type="similarity">
    <text evidence="1 2">Belongs to the serpin family.</text>
</comment>
<dbReference type="Gene3D" id="3.30.497.10">
    <property type="entry name" value="Antithrombin, subunit I, domain 2"/>
    <property type="match status" value="1"/>
</dbReference>
<accession>A0A1B6PIE7</accession>
<dbReference type="PANTHER" id="PTHR11461:SF379">
    <property type="entry name" value="SERPIN DOMAIN-CONTAINING PROTEIN"/>
    <property type="match status" value="1"/>
</dbReference>
<sequence length="311" mass="35183">MMALKPAYRAAAVQSYKAETHAADFVNKPEKAREKINRWVSKATKGLITSILPQGSVSSDTALVLANAIYFKGKWSVPFPKKDTEIRRFQRLDGSHVLTPFMRSRKDHAVAVFDGFKVLKLAYETHRRKADRHLSGRNSKQQDGHNSDEHPRFSMCVFLPDAHDGLQNLMDMVASHPSFLWDHMPRRRVKVGELRLPKFKLSFSSRINGVLEDMGIKAAFGTADLSEMLEQRENGLVLEHVFHKAVIEVNEEGTEAAASTACVMKKLCRSSRLPVNFVADHPFVFFVVEEVSRVIVFMGHVLDPTKSEHEK</sequence>
<dbReference type="SUPFAM" id="SSF56574">
    <property type="entry name" value="Serpins"/>
    <property type="match status" value="1"/>
</dbReference>